<feature type="region of interest" description="Disordered" evidence="1">
    <location>
        <begin position="314"/>
        <end position="366"/>
    </location>
</feature>
<proteinExistence type="predicted"/>
<feature type="compositionally biased region" description="Basic and acidic residues" evidence="1">
    <location>
        <begin position="314"/>
        <end position="326"/>
    </location>
</feature>
<dbReference type="RefSeq" id="WP_213036388.1">
    <property type="nucleotide sequence ID" value="NZ_CAJNBL010000031.1"/>
</dbReference>
<gene>
    <name evidence="2" type="ORF">NTGZN8_370010</name>
</gene>
<reference evidence="2" key="1">
    <citation type="submission" date="2021-02" db="EMBL/GenBank/DDBJ databases">
        <authorList>
            <person name="Han P."/>
        </authorList>
    </citation>
    <scope>NUCLEOTIDE SEQUENCE</scope>
    <source>
        <strain evidence="2">Candidatus Nitrotoga sp. ZN8</strain>
    </source>
</reference>
<dbReference type="EMBL" id="CAJNBL010000031">
    <property type="protein sequence ID" value="CAE6727749.1"/>
    <property type="molecule type" value="Genomic_DNA"/>
</dbReference>
<comment type="caution">
    <text evidence="2">The sequence shown here is derived from an EMBL/GenBank/DDBJ whole genome shotgun (WGS) entry which is preliminary data.</text>
</comment>
<accession>A0A916FBG2</accession>
<dbReference type="AlphaFoldDB" id="A0A916FBG2"/>
<evidence type="ECO:0000256" key="1">
    <source>
        <dbReference type="SAM" id="MobiDB-lite"/>
    </source>
</evidence>
<dbReference type="Proteomes" id="UP000675882">
    <property type="component" value="Unassembled WGS sequence"/>
</dbReference>
<evidence type="ECO:0000313" key="3">
    <source>
        <dbReference type="Proteomes" id="UP000675882"/>
    </source>
</evidence>
<feature type="compositionally biased region" description="Polar residues" evidence="1">
    <location>
        <begin position="333"/>
        <end position="348"/>
    </location>
</feature>
<keyword evidence="3" id="KW-1185">Reference proteome</keyword>
<evidence type="ECO:0000313" key="2">
    <source>
        <dbReference type="EMBL" id="CAE6727749.1"/>
    </source>
</evidence>
<organism evidence="2 3">
    <name type="scientific">Candidatus Nitrotoga fabula</name>
    <dbReference type="NCBI Taxonomy" id="2182327"/>
    <lineage>
        <taxon>Bacteria</taxon>
        <taxon>Pseudomonadati</taxon>
        <taxon>Pseudomonadota</taxon>
        <taxon>Betaproteobacteria</taxon>
        <taxon>Nitrosomonadales</taxon>
        <taxon>Gallionellaceae</taxon>
        <taxon>Candidatus Nitrotoga</taxon>
    </lineage>
</organism>
<protein>
    <submittedName>
        <fullName evidence="2">Uncharacterized protein</fullName>
    </submittedName>
</protein>
<name>A0A916FBG2_9PROT</name>
<sequence>MTGFESLTLALEDWFDKPLSDLPDGLRERFKNQLLSLLWDSLSANQRRSAALQLDYEMDPARTEERDATWNEVSVDWDYWKQVPKLTAQEFCILCLLQDPRHFESEKTFTFGGAGKTLGERVGDDVRIIERTLGPDITRPIPEWIAWAKLQNWDMPSYFRDYEKNGGTFIAPQDLTGTNDPKLAGNRCAVFRTMEKLTADEVSMTFVGDKNQSGMGNNMLEISARGVTRRVALAELELVDRRKGHLNRQGVILLGMAQNKKLSSNQANIKKISRLRAVFFAHLGISNDPFMAYREGTGWEPLFNIKDLRGAADDRARKEGERKSISLDELTGSGHQLSDTNESNNPDNDSADAWLKKNDPSYPSEY</sequence>